<dbReference type="PANTHER" id="PTHR34299:SF1">
    <property type="entry name" value="DIACYLGLYCEROL KINASE"/>
    <property type="match status" value="1"/>
</dbReference>
<dbReference type="GO" id="GO:0005524">
    <property type="term" value="F:ATP binding"/>
    <property type="evidence" value="ECO:0007669"/>
    <property type="project" value="UniProtKB-KW"/>
</dbReference>
<keyword evidence="9 24" id="KW-0812">Transmembrane</keyword>
<feature type="binding site" evidence="22">
    <location>
        <position position="102"/>
    </location>
    <ligand>
        <name>ATP</name>
        <dbReference type="ChEBI" id="CHEBI:30616"/>
    </ligand>
</feature>
<feature type="binding site" evidence="22">
    <location>
        <position position="35"/>
    </location>
    <ligand>
        <name>ATP</name>
        <dbReference type="ChEBI" id="CHEBI:30616"/>
    </ligand>
</feature>
<evidence type="ECO:0000256" key="4">
    <source>
        <dbReference type="ARBA" id="ARBA00017575"/>
    </source>
</evidence>
<dbReference type="PROSITE" id="PS01069">
    <property type="entry name" value="DAGK_PROKAR"/>
    <property type="match status" value="1"/>
</dbReference>
<comment type="cofactor">
    <cofactor evidence="23">
        <name>Mg(2+)</name>
        <dbReference type="ChEBI" id="CHEBI:18420"/>
    </cofactor>
    <text evidence="23">Mn(2+), Zn(2+), Cd(2+) and Co(2+) support activity to lesser extents.</text>
</comment>
<dbReference type="GO" id="GO:0004143">
    <property type="term" value="F:ATP-dependent diacylglycerol kinase activity"/>
    <property type="evidence" value="ECO:0007669"/>
    <property type="project" value="UniProtKB-EC"/>
</dbReference>
<evidence type="ECO:0000256" key="21">
    <source>
        <dbReference type="PIRSR" id="PIRSR600829-2"/>
    </source>
</evidence>
<evidence type="ECO:0000256" key="6">
    <source>
        <dbReference type="ARBA" id="ARBA00022516"/>
    </source>
</evidence>
<keyword evidence="17 24" id="KW-0472">Membrane</keyword>
<evidence type="ECO:0000256" key="20">
    <source>
        <dbReference type="PIRSR" id="PIRSR600829-1"/>
    </source>
</evidence>
<comment type="subcellular location">
    <subcellularLocation>
        <location evidence="1 24">Cell inner membrane</location>
        <topology evidence="1 24">Multi-pass membrane protein</topology>
    </subcellularLocation>
</comment>
<feature type="active site" description="Proton acceptor" evidence="20">
    <location>
        <position position="95"/>
    </location>
</feature>
<keyword evidence="5" id="KW-1003">Cell membrane</keyword>
<evidence type="ECO:0000256" key="3">
    <source>
        <dbReference type="ARBA" id="ARBA00012133"/>
    </source>
</evidence>
<feature type="binding site" evidence="23">
    <location>
        <position position="54"/>
    </location>
    <ligand>
        <name>a divalent metal cation</name>
        <dbReference type="ChEBI" id="CHEBI:60240"/>
    </ligand>
</feature>
<dbReference type="InterPro" id="IPR000829">
    <property type="entry name" value="DAGK"/>
</dbReference>
<dbReference type="STRING" id="583345.Mmol_2199"/>
<dbReference type="Pfam" id="PF01219">
    <property type="entry name" value="DAGK_prokar"/>
    <property type="match status" value="1"/>
</dbReference>
<keyword evidence="15 24" id="KW-1133">Transmembrane helix</keyword>
<evidence type="ECO:0000256" key="10">
    <source>
        <dbReference type="ARBA" id="ARBA00022723"/>
    </source>
</evidence>
<evidence type="ECO:0000256" key="7">
    <source>
        <dbReference type="ARBA" id="ARBA00022519"/>
    </source>
</evidence>
<dbReference type="AlphaFoldDB" id="C6WT39"/>
<feature type="binding site" evidence="23">
    <location>
        <position position="102"/>
    </location>
    <ligand>
        <name>a divalent metal cation</name>
        <dbReference type="ChEBI" id="CHEBI:60240"/>
    </ligand>
</feature>
<feature type="transmembrane region" description="Helical" evidence="24">
    <location>
        <begin position="122"/>
        <end position="143"/>
    </location>
</feature>
<comment type="function">
    <text evidence="24">Catalyzes the ATP-dependent phosphorylation of sn-l,2-diacylglycerol (DAG) to phosphatidic acid. Involved in the recycling of diacylglycerol produced as a by-product during membrane-derived oligosaccharide (MDO) biosynthesis.</text>
</comment>
<feature type="binding site" evidence="21">
    <location>
        <position position="95"/>
    </location>
    <ligand>
        <name>substrate</name>
    </ligand>
</feature>
<dbReference type="eggNOG" id="COG0818">
    <property type="taxonomic scope" value="Bacteria"/>
</dbReference>
<comment type="similarity">
    <text evidence="2 24">Belongs to the bacterial diacylglycerol kinase family.</text>
</comment>
<evidence type="ECO:0000256" key="18">
    <source>
        <dbReference type="ARBA" id="ARBA00023209"/>
    </source>
</evidence>
<evidence type="ECO:0000256" key="23">
    <source>
        <dbReference type="PIRSR" id="PIRSR600829-4"/>
    </source>
</evidence>
<protein>
    <recommendedName>
        <fullName evidence="4 24">Diacylglycerol kinase</fullName>
        <ecNumber evidence="3 24">2.7.1.107</ecNumber>
    </recommendedName>
</protein>
<evidence type="ECO:0000256" key="5">
    <source>
        <dbReference type="ARBA" id="ARBA00022475"/>
    </source>
</evidence>
<dbReference type="EC" id="2.7.1.107" evidence="3 24"/>
<evidence type="ECO:0000256" key="1">
    <source>
        <dbReference type="ARBA" id="ARBA00004429"/>
    </source>
</evidence>
<dbReference type="Proteomes" id="UP000002742">
    <property type="component" value="Chromosome"/>
</dbReference>
<dbReference type="KEGG" id="mmb:Mmol_2199"/>
<keyword evidence="7 24" id="KW-0997">Cell inner membrane</keyword>
<keyword evidence="12 24" id="KW-0418">Kinase</keyword>
<evidence type="ECO:0000256" key="14">
    <source>
        <dbReference type="ARBA" id="ARBA00022842"/>
    </source>
</evidence>
<dbReference type="PANTHER" id="PTHR34299">
    <property type="entry name" value="DIACYLGLYCEROL KINASE"/>
    <property type="match status" value="1"/>
</dbReference>
<evidence type="ECO:0000313" key="27">
    <source>
        <dbReference type="Proteomes" id="UP000002742"/>
    </source>
</evidence>
<evidence type="ECO:0000256" key="25">
    <source>
        <dbReference type="SAM" id="MobiDB-lite"/>
    </source>
</evidence>
<accession>C6WT39</accession>
<evidence type="ECO:0000256" key="2">
    <source>
        <dbReference type="ARBA" id="ARBA00005967"/>
    </source>
</evidence>
<feature type="binding site" evidence="22">
    <location>
        <begin position="111"/>
        <end position="113"/>
    </location>
    <ligand>
        <name>ATP</name>
        <dbReference type="ChEBI" id="CHEBI:30616"/>
    </ligand>
</feature>
<evidence type="ECO:0000313" key="26">
    <source>
        <dbReference type="EMBL" id="ACT49101.1"/>
    </source>
</evidence>
<feature type="binding site" evidence="21">
    <location>
        <position position="35"/>
    </location>
    <ligand>
        <name>substrate</name>
    </ligand>
</feature>
<dbReference type="Gene3D" id="1.10.287.3610">
    <property type="match status" value="1"/>
</dbReference>
<dbReference type="InterPro" id="IPR033718">
    <property type="entry name" value="DAGK_prok"/>
</dbReference>
<dbReference type="CDD" id="cd14264">
    <property type="entry name" value="DAGK_IM"/>
    <property type="match status" value="1"/>
</dbReference>
<evidence type="ECO:0000256" key="15">
    <source>
        <dbReference type="ARBA" id="ARBA00022989"/>
    </source>
</evidence>
<dbReference type="RefSeq" id="WP_015833136.1">
    <property type="nucleotide sequence ID" value="NC_012968.1"/>
</dbReference>
<keyword evidence="18" id="KW-0594">Phospholipid biosynthesis</keyword>
<keyword evidence="19 24" id="KW-1208">Phospholipid metabolism</keyword>
<feature type="binding site" evidence="22">
    <location>
        <begin position="120"/>
        <end position="121"/>
    </location>
    <ligand>
        <name>ATP</name>
        <dbReference type="ChEBI" id="CHEBI:30616"/>
    </ligand>
</feature>
<dbReference type="EMBL" id="CP001672">
    <property type="protein sequence ID" value="ACT49101.1"/>
    <property type="molecule type" value="Genomic_DNA"/>
</dbReference>
<dbReference type="GO" id="GO:0005886">
    <property type="term" value="C:plasma membrane"/>
    <property type="evidence" value="ECO:0007669"/>
    <property type="project" value="UniProtKB-SubCell"/>
</dbReference>
<feature type="transmembrane region" description="Helical" evidence="24">
    <location>
        <begin position="82"/>
        <end position="101"/>
    </location>
</feature>
<organism evidence="26 27">
    <name type="scientific">Methylotenera mobilis (strain JLW8 / ATCC BAA-1282 / DSM 17540)</name>
    <dbReference type="NCBI Taxonomy" id="583345"/>
    <lineage>
        <taxon>Bacteria</taxon>
        <taxon>Pseudomonadati</taxon>
        <taxon>Pseudomonadota</taxon>
        <taxon>Betaproteobacteria</taxon>
        <taxon>Nitrosomonadales</taxon>
        <taxon>Methylophilaceae</taxon>
        <taxon>Methylotenera</taxon>
    </lineage>
</organism>
<evidence type="ECO:0000256" key="22">
    <source>
        <dbReference type="PIRSR" id="PIRSR600829-3"/>
    </source>
</evidence>
<keyword evidence="13 22" id="KW-0067">ATP-binding</keyword>
<evidence type="ECO:0000256" key="17">
    <source>
        <dbReference type="ARBA" id="ARBA00023136"/>
    </source>
</evidence>
<evidence type="ECO:0000256" key="11">
    <source>
        <dbReference type="ARBA" id="ARBA00022741"/>
    </source>
</evidence>
<evidence type="ECO:0000256" key="16">
    <source>
        <dbReference type="ARBA" id="ARBA00023098"/>
    </source>
</evidence>
<keyword evidence="16 24" id="KW-0443">Lipid metabolism</keyword>
<feature type="binding site" evidence="22">
    <location>
        <position position="54"/>
    </location>
    <ligand>
        <name>ATP</name>
        <dbReference type="ChEBI" id="CHEBI:30616"/>
    </ligand>
</feature>
<feature type="binding site" evidence="22">
    <location>
        <position position="42"/>
    </location>
    <ligand>
        <name>ATP</name>
        <dbReference type="ChEBI" id="CHEBI:30616"/>
    </ligand>
</feature>
<evidence type="ECO:0000256" key="12">
    <source>
        <dbReference type="ARBA" id="ARBA00022777"/>
    </source>
</evidence>
<keyword evidence="11 22" id="KW-0547">Nucleotide-binding</keyword>
<evidence type="ECO:0000256" key="24">
    <source>
        <dbReference type="RuleBase" id="RU363065"/>
    </source>
</evidence>
<feature type="binding site" evidence="21">
    <location>
        <position position="124"/>
    </location>
    <ligand>
        <name>substrate</name>
    </ligand>
</feature>
<keyword evidence="27" id="KW-1185">Reference proteome</keyword>
<feature type="region of interest" description="Disordered" evidence="25">
    <location>
        <begin position="1"/>
        <end position="26"/>
    </location>
</feature>
<keyword evidence="10 23" id="KW-0479">Metal-binding</keyword>
<gene>
    <name evidence="26" type="ordered locus">Mmol_2199</name>
</gene>
<dbReference type="GO" id="GO:0046872">
    <property type="term" value="F:metal ion binding"/>
    <property type="evidence" value="ECO:0007669"/>
    <property type="project" value="UniProtKB-KW"/>
</dbReference>
<feature type="binding site" evidence="21">
    <location>
        <begin position="56"/>
        <end position="60"/>
    </location>
    <ligand>
        <name>substrate</name>
    </ligand>
</feature>
<keyword evidence="6" id="KW-0444">Lipid biosynthesis</keyword>
<proteinExistence type="inferred from homology"/>
<keyword evidence="14 23" id="KW-0460">Magnesium</keyword>
<comment type="catalytic activity">
    <reaction evidence="24">
        <text>a 1,2-diacyl-sn-glycerol + ATP = a 1,2-diacyl-sn-glycero-3-phosphate + ADP + H(+)</text>
        <dbReference type="Rhea" id="RHEA:10272"/>
        <dbReference type="ChEBI" id="CHEBI:15378"/>
        <dbReference type="ChEBI" id="CHEBI:17815"/>
        <dbReference type="ChEBI" id="CHEBI:30616"/>
        <dbReference type="ChEBI" id="CHEBI:58608"/>
        <dbReference type="ChEBI" id="CHEBI:456216"/>
        <dbReference type="EC" id="2.7.1.107"/>
    </reaction>
</comment>
<reference evidence="26" key="1">
    <citation type="journal article" date="2011" name="J. Bacteriol.">
        <title>Genomes of three methylotrophs from a single niche uncover genetic and metabolic divergence of Methylophilaceae.</title>
        <authorList>
            <person name="Lapidus A."/>
            <person name="Clum A."/>
            <person name="Labutti K."/>
            <person name="Kaluzhnaya M.G."/>
            <person name="Lim S."/>
            <person name="Beck D.A."/>
            <person name="Glavina Del Rio T."/>
            <person name="Nolan M."/>
            <person name="Mavromatis K."/>
            <person name="Huntemann M."/>
            <person name="Lucas S."/>
            <person name="Lidstrom M.E."/>
            <person name="Ivanova N."/>
            <person name="Chistoserdova L."/>
        </authorList>
    </citation>
    <scope>NUCLEOTIDE SEQUENCE [LARGE SCALE GENOMIC DNA]</scope>
    <source>
        <strain evidence="26">JLW8</strain>
    </source>
</reference>
<evidence type="ECO:0000256" key="8">
    <source>
        <dbReference type="ARBA" id="ARBA00022679"/>
    </source>
</evidence>
<dbReference type="InterPro" id="IPR036945">
    <property type="entry name" value="DAGK_sf"/>
</dbReference>
<feature type="transmembrane region" description="Helical" evidence="24">
    <location>
        <begin position="61"/>
        <end position="76"/>
    </location>
</feature>
<evidence type="ECO:0000256" key="19">
    <source>
        <dbReference type="ARBA" id="ARBA00023264"/>
    </source>
</evidence>
<dbReference type="GO" id="GO:0006654">
    <property type="term" value="P:phosphatidic acid biosynthetic process"/>
    <property type="evidence" value="ECO:0007669"/>
    <property type="project" value="InterPro"/>
</dbReference>
<evidence type="ECO:0000256" key="9">
    <source>
        <dbReference type="ARBA" id="ARBA00022692"/>
    </source>
</evidence>
<evidence type="ECO:0000256" key="13">
    <source>
        <dbReference type="ARBA" id="ARBA00022840"/>
    </source>
</evidence>
<name>C6WT39_METML</name>
<keyword evidence="8 24" id="KW-0808">Transferase</keyword>
<dbReference type="HOGENOM" id="CLU_112343_3_0_4"/>
<sequence>MMSTPPNKPVDQAQDAPKSKHIATSPFKGKTGVRRLINAFGYSLEGFKAAFVHEDAFRQEVFLAIVLIPLAIYLGHSPVEQALLIASVLLVLIVELLNSAIEAAVDHTSTEHHALAKQAKDIGSAAVFIALLIVAVVWGLILFA</sequence>